<feature type="transmembrane region" description="Helical" evidence="1">
    <location>
        <begin position="338"/>
        <end position="366"/>
    </location>
</feature>
<dbReference type="InterPro" id="IPR002823">
    <property type="entry name" value="DUF112_TM"/>
</dbReference>
<accession>Q8TWZ1</accession>
<dbReference type="InParanoid" id="Q8TWZ1"/>
<dbReference type="RefSeq" id="WP_011019258.1">
    <property type="nucleotide sequence ID" value="NC_003551.1"/>
</dbReference>
<feature type="transmembrane region" description="Helical" evidence="1">
    <location>
        <begin position="297"/>
        <end position="317"/>
    </location>
</feature>
<keyword evidence="1" id="KW-1133">Transmembrane helix</keyword>
<evidence type="ECO:0000313" key="4">
    <source>
        <dbReference type="Proteomes" id="UP000001826"/>
    </source>
</evidence>
<feature type="transmembrane region" description="Helical" evidence="1">
    <location>
        <begin position="215"/>
        <end position="233"/>
    </location>
</feature>
<evidence type="ECO:0000256" key="1">
    <source>
        <dbReference type="SAM" id="Phobius"/>
    </source>
</evidence>
<keyword evidence="4" id="KW-1185">Reference proteome</keyword>
<dbReference type="PaxDb" id="190192-MK0890"/>
<gene>
    <name evidence="3" type="ordered locus">MK0890</name>
</gene>
<dbReference type="STRING" id="190192.MK0890"/>
<organism evidence="3 4">
    <name type="scientific">Methanopyrus kandleri (strain AV19 / DSM 6324 / JCM 9639 / NBRC 100938)</name>
    <dbReference type="NCBI Taxonomy" id="190192"/>
    <lineage>
        <taxon>Archaea</taxon>
        <taxon>Methanobacteriati</taxon>
        <taxon>Methanobacteriota</taxon>
        <taxon>Methanomada group</taxon>
        <taxon>Methanopyri</taxon>
        <taxon>Methanopyrales</taxon>
        <taxon>Methanopyraceae</taxon>
        <taxon>Methanopyrus</taxon>
    </lineage>
</organism>
<reference evidence="3 4" key="1">
    <citation type="journal article" date="2002" name="Proc. Natl. Acad. Sci. U.S.A.">
        <title>The complete genome of hyperthermophile Methanopyrus kandleri AV19 and monophyly of archaeal methanogens.</title>
        <authorList>
            <person name="Slesarev A.I."/>
            <person name="Mezhevaya K.V."/>
            <person name="Makarova K.S."/>
            <person name="Polushin N.N."/>
            <person name="Shcherbinina O.V."/>
            <person name="Shakhova V.V."/>
            <person name="Belova G.I."/>
            <person name="Aravind L."/>
            <person name="Natale D.A."/>
            <person name="Rogozin I.B."/>
            <person name="Tatusov R.L."/>
            <person name="Wolf Y.I."/>
            <person name="Stetter K.O."/>
            <person name="Malykh A.G."/>
            <person name="Koonin E.V."/>
            <person name="Kozyavkin S.A."/>
        </authorList>
    </citation>
    <scope>NUCLEOTIDE SEQUENCE [LARGE SCALE GENOMIC DNA]</scope>
    <source>
        <strain evidence="4">AV19 / DSM 6324 / JCM 9639 / NBRC 100938</strain>
    </source>
</reference>
<dbReference type="EMBL" id="AE009439">
    <property type="protein sequence ID" value="AAM02103.1"/>
    <property type="molecule type" value="Genomic_DNA"/>
</dbReference>
<dbReference type="EnsemblBacteria" id="AAM02103">
    <property type="protein sequence ID" value="AAM02103"/>
    <property type="gene ID" value="MK0890"/>
</dbReference>
<name>Q8TWZ1_METKA</name>
<dbReference type="AlphaFoldDB" id="Q8TWZ1"/>
<keyword evidence="1" id="KW-0472">Membrane</keyword>
<dbReference type="KEGG" id="mka:MK0890"/>
<feature type="domain" description="DUF112" evidence="2">
    <location>
        <begin position="9"/>
        <end position="373"/>
    </location>
</feature>
<dbReference type="GeneID" id="1476991"/>
<protein>
    <submittedName>
        <fullName evidence="3">Predicted membrane protein</fullName>
    </submittedName>
</protein>
<dbReference type="Proteomes" id="UP000001826">
    <property type="component" value="Chromosome"/>
</dbReference>
<feature type="transmembrane region" description="Helical" evidence="1">
    <location>
        <begin position="122"/>
        <end position="140"/>
    </location>
</feature>
<dbReference type="Pfam" id="PF01970">
    <property type="entry name" value="TctA"/>
    <property type="match status" value="1"/>
</dbReference>
<keyword evidence="1" id="KW-0812">Transmembrane</keyword>
<dbReference type="HOGENOM" id="CLU_043916_0_0_2"/>
<proteinExistence type="predicted"/>
<evidence type="ECO:0000259" key="2">
    <source>
        <dbReference type="Pfam" id="PF01970"/>
    </source>
</evidence>
<sequence length="393" mass="40377">MGRTCSGGAFLGIFSGMLSGYIPGLHPNTFFSEFDPTYLDREDVLTFASACSAVNVPLSKVESMFLGVPDDQASVAVLIPLQRYTIEGRAEEAARLVALGTLSTGFFAAVALPYIVKIVGPMYVASKPIIPWLVLTILALQTYDNGLRGLAVFSASSAVGYVVLSGPLDVASPLEAMLSGFYAIGPGLSCLMNRTSIPKQRPGKPAISGKELPKCGILAALAGCALGFLPGLGPANVVSVLTRLGVDTTERYLLVTSGIDAADAVSSIVALHALGNPRSGASVFIQRSVGDITYPEVLASVGVYLLVSVLGAWLLIFSTRVLGGVLSGARARVLTGTVVLGLLALMTFHGLGSLGTAIACAGIGIYALRSGVDPSLCTSALALPTALKLLGVG</sequence>
<dbReference type="PANTHER" id="PTHR42204:SF1">
    <property type="entry name" value="INTEGRAL MEMBRANE PROTEIN"/>
    <property type="match status" value="1"/>
</dbReference>
<dbReference type="PANTHER" id="PTHR42204">
    <property type="entry name" value="INTEGRAL MEMBRANE PROTEIN"/>
    <property type="match status" value="1"/>
</dbReference>
<evidence type="ECO:0000313" key="3">
    <source>
        <dbReference type="EMBL" id="AAM02103.1"/>
    </source>
</evidence>
<feature type="transmembrane region" description="Helical" evidence="1">
    <location>
        <begin position="96"/>
        <end position="116"/>
    </location>
</feature>